<dbReference type="AlphaFoldDB" id="K0SMA6"/>
<dbReference type="EMBL" id="AGNL01022671">
    <property type="protein sequence ID" value="EJK59582.1"/>
    <property type="molecule type" value="Genomic_DNA"/>
</dbReference>
<reference evidence="2 3" key="1">
    <citation type="journal article" date="2012" name="Genome Biol.">
        <title>Genome and low-iron response of an oceanic diatom adapted to chronic iron limitation.</title>
        <authorList>
            <person name="Lommer M."/>
            <person name="Specht M."/>
            <person name="Roy A.S."/>
            <person name="Kraemer L."/>
            <person name="Andreson R."/>
            <person name="Gutowska M.A."/>
            <person name="Wolf J."/>
            <person name="Bergner S.V."/>
            <person name="Schilhabel M.B."/>
            <person name="Klostermeier U.C."/>
            <person name="Beiko R.G."/>
            <person name="Rosenstiel P."/>
            <person name="Hippler M."/>
            <person name="Laroche J."/>
        </authorList>
    </citation>
    <scope>NUCLEOTIDE SEQUENCE [LARGE SCALE GENOMIC DNA]</scope>
    <source>
        <strain evidence="2 3">CCMP1005</strain>
    </source>
</reference>
<feature type="non-terminal residue" evidence="2">
    <location>
        <position position="106"/>
    </location>
</feature>
<keyword evidence="3" id="KW-1185">Reference proteome</keyword>
<evidence type="ECO:0000256" key="1">
    <source>
        <dbReference type="SAM" id="MobiDB-lite"/>
    </source>
</evidence>
<organism evidence="2 3">
    <name type="scientific">Thalassiosira oceanica</name>
    <name type="common">Marine diatom</name>
    <dbReference type="NCBI Taxonomy" id="159749"/>
    <lineage>
        <taxon>Eukaryota</taxon>
        <taxon>Sar</taxon>
        <taxon>Stramenopiles</taxon>
        <taxon>Ochrophyta</taxon>
        <taxon>Bacillariophyta</taxon>
        <taxon>Coscinodiscophyceae</taxon>
        <taxon>Thalassiosirophycidae</taxon>
        <taxon>Thalassiosirales</taxon>
        <taxon>Thalassiosiraceae</taxon>
        <taxon>Thalassiosira</taxon>
    </lineage>
</organism>
<proteinExistence type="predicted"/>
<gene>
    <name evidence="2" type="ORF">THAOC_20170</name>
</gene>
<accession>K0SMA6</accession>
<dbReference type="Proteomes" id="UP000266841">
    <property type="component" value="Unassembled WGS sequence"/>
</dbReference>
<name>K0SMA6_THAOC</name>
<sequence>MSLLKSPFRKEEESLAEECSQVGTPYEAPSAFEDKKETKKRRNRLRYAINKLKDPAAHAAKLAERKRRRLEDPAAHAAKLAERKRRVWRTLTAHAAKLAERKRSSS</sequence>
<evidence type="ECO:0000313" key="2">
    <source>
        <dbReference type="EMBL" id="EJK59582.1"/>
    </source>
</evidence>
<evidence type="ECO:0000313" key="3">
    <source>
        <dbReference type="Proteomes" id="UP000266841"/>
    </source>
</evidence>
<comment type="caution">
    <text evidence="2">The sequence shown here is derived from an EMBL/GenBank/DDBJ whole genome shotgun (WGS) entry which is preliminary data.</text>
</comment>
<protein>
    <submittedName>
        <fullName evidence="2">Uncharacterized protein</fullName>
    </submittedName>
</protein>
<feature type="region of interest" description="Disordered" evidence="1">
    <location>
        <begin position="1"/>
        <end position="20"/>
    </location>
</feature>